<feature type="region of interest" description="Disordered" evidence="1">
    <location>
        <begin position="17"/>
        <end position="115"/>
    </location>
</feature>
<feature type="compositionally biased region" description="Basic and acidic residues" evidence="1">
    <location>
        <begin position="99"/>
        <end position="115"/>
    </location>
</feature>
<organism evidence="2">
    <name type="scientific">Magallana gigas</name>
    <name type="common">Pacific oyster</name>
    <name type="synonym">Crassostrea gigas</name>
    <dbReference type="NCBI Taxonomy" id="29159"/>
    <lineage>
        <taxon>Eukaryota</taxon>
        <taxon>Metazoa</taxon>
        <taxon>Spiralia</taxon>
        <taxon>Lophotrochozoa</taxon>
        <taxon>Mollusca</taxon>
        <taxon>Bivalvia</taxon>
        <taxon>Autobranchia</taxon>
        <taxon>Pteriomorphia</taxon>
        <taxon>Ostreida</taxon>
        <taxon>Ostreoidea</taxon>
        <taxon>Ostreidae</taxon>
        <taxon>Magallana</taxon>
    </lineage>
</organism>
<dbReference type="HOGENOM" id="CLU_2111219_0_0_1"/>
<proteinExistence type="predicted"/>
<sequence length="115" mass="12214">MGFGWLPSLILRCFCGRRRPRSSQNLQDLEPEAGSVTESESVITELSPEGSPVKTPTETSPTGKSVSRKSPAGHLGPGDRTGAEPEGEAENGESSSAGRESRGSPRETDRHRHSG</sequence>
<evidence type="ECO:0000313" key="2">
    <source>
        <dbReference type="EMBL" id="EKC25811.1"/>
    </source>
</evidence>
<gene>
    <name evidence="2" type="ORF">CGI_10007516</name>
</gene>
<feature type="compositionally biased region" description="Polar residues" evidence="1">
    <location>
        <begin position="54"/>
        <end position="65"/>
    </location>
</feature>
<dbReference type="EMBL" id="JH818088">
    <property type="protein sequence ID" value="EKC25811.1"/>
    <property type="molecule type" value="Genomic_DNA"/>
</dbReference>
<dbReference type="AlphaFoldDB" id="K1QW62"/>
<reference evidence="2" key="1">
    <citation type="journal article" date="2012" name="Nature">
        <title>The oyster genome reveals stress adaptation and complexity of shell formation.</title>
        <authorList>
            <person name="Zhang G."/>
            <person name="Fang X."/>
            <person name="Guo X."/>
            <person name="Li L."/>
            <person name="Luo R."/>
            <person name="Xu F."/>
            <person name="Yang P."/>
            <person name="Zhang L."/>
            <person name="Wang X."/>
            <person name="Qi H."/>
            <person name="Xiong Z."/>
            <person name="Que H."/>
            <person name="Xie Y."/>
            <person name="Holland P.W."/>
            <person name="Paps J."/>
            <person name="Zhu Y."/>
            <person name="Wu F."/>
            <person name="Chen Y."/>
            <person name="Wang J."/>
            <person name="Peng C."/>
            <person name="Meng J."/>
            <person name="Yang L."/>
            <person name="Liu J."/>
            <person name="Wen B."/>
            <person name="Zhang N."/>
            <person name="Huang Z."/>
            <person name="Zhu Q."/>
            <person name="Feng Y."/>
            <person name="Mount A."/>
            <person name="Hedgecock D."/>
            <person name="Xu Z."/>
            <person name="Liu Y."/>
            <person name="Domazet-Loso T."/>
            <person name="Du Y."/>
            <person name="Sun X."/>
            <person name="Zhang S."/>
            <person name="Liu B."/>
            <person name="Cheng P."/>
            <person name="Jiang X."/>
            <person name="Li J."/>
            <person name="Fan D."/>
            <person name="Wang W."/>
            <person name="Fu W."/>
            <person name="Wang T."/>
            <person name="Wang B."/>
            <person name="Zhang J."/>
            <person name="Peng Z."/>
            <person name="Li Y."/>
            <person name="Li N."/>
            <person name="Wang J."/>
            <person name="Chen M."/>
            <person name="He Y."/>
            <person name="Tan F."/>
            <person name="Song X."/>
            <person name="Zheng Q."/>
            <person name="Huang R."/>
            <person name="Yang H."/>
            <person name="Du X."/>
            <person name="Chen L."/>
            <person name="Yang M."/>
            <person name="Gaffney P.M."/>
            <person name="Wang S."/>
            <person name="Luo L."/>
            <person name="She Z."/>
            <person name="Ming Y."/>
            <person name="Huang W."/>
            <person name="Zhang S."/>
            <person name="Huang B."/>
            <person name="Zhang Y."/>
            <person name="Qu T."/>
            <person name="Ni P."/>
            <person name="Miao G."/>
            <person name="Wang J."/>
            <person name="Wang Q."/>
            <person name="Steinberg C.E."/>
            <person name="Wang H."/>
            <person name="Li N."/>
            <person name="Qian L."/>
            <person name="Zhang G."/>
            <person name="Li Y."/>
            <person name="Yang H."/>
            <person name="Liu X."/>
            <person name="Wang J."/>
            <person name="Yin Y."/>
            <person name="Wang J."/>
        </authorList>
    </citation>
    <scope>NUCLEOTIDE SEQUENCE [LARGE SCALE GENOMIC DNA]</scope>
    <source>
        <strain evidence="2">05x7-T-G4-1.051#20</strain>
    </source>
</reference>
<evidence type="ECO:0000256" key="1">
    <source>
        <dbReference type="SAM" id="MobiDB-lite"/>
    </source>
</evidence>
<accession>K1QW62</accession>
<protein>
    <submittedName>
        <fullName evidence="2">Uncharacterized protein</fullName>
    </submittedName>
</protein>
<name>K1QW62_MAGGI</name>
<dbReference type="InParanoid" id="K1QW62"/>